<dbReference type="NCBIfam" id="NF004018">
    <property type="entry name" value="PRK05480.1"/>
    <property type="match status" value="1"/>
</dbReference>
<evidence type="ECO:0000256" key="6">
    <source>
        <dbReference type="ARBA" id="ARBA00021478"/>
    </source>
</evidence>
<dbReference type="Proteomes" id="UP000619376">
    <property type="component" value="Unassembled WGS sequence"/>
</dbReference>
<dbReference type="HAMAP" id="MF_00551">
    <property type="entry name" value="Uridine_kinase"/>
    <property type="match status" value="1"/>
</dbReference>
<dbReference type="UniPathway" id="UPA00579">
    <property type="reaction ID" value="UER00640"/>
</dbReference>
<comment type="pathway">
    <text evidence="3 16 17">Pyrimidine metabolism; CTP biosynthesis via salvage pathway; CTP from cytidine: step 1/3.</text>
</comment>
<proteinExistence type="inferred from homology"/>
<reference evidence="20 21" key="3">
    <citation type="submission" date="2020-08" db="EMBL/GenBank/DDBJ databases">
        <title>Genomic Encyclopedia of Type Strains, Phase IV (KMG-IV): sequencing the most valuable type-strain genomes for metagenomic binning, comparative biology and taxonomic classification.</title>
        <authorList>
            <person name="Goeker M."/>
        </authorList>
    </citation>
    <scope>NUCLEOTIDE SEQUENCE [LARGE SCALE GENOMIC DNA]</scope>
    <source>
        <strain evidence="20 21">DSM 27521</strain>
    </source>
</reference>
<protein>
    <recommendedName>
        <fullName evidence="6 16">Uridine kinase</fullName>
        <ecNumber evidence="5 16">2.7.1.48</ecNumber>
    </recommendedName>
    <alternativeName>
        <fullName evidence="12 16">Cytidine monophosphokinase</fullName>
    </alternativeName>
    <alternativeName>
        <fullName evidence="13 16">Uridine monophosphokinase</fullName>
    </alternativeName>
</protein>
<dbReference type="NCBIfam" id="TIGR00235">
    <property type="entry name" value="udk"/>
    <property type="match status" value="1"/>
</dbReference>
<comment type="catalytic activity">
    <reaction evidence="14 17">
        <text>cytidine + ATP = CMP + ADP + H(+)</text>
        <dbReference type="Rhea" id="RHEA:24674"/>
        <dbReference type="ChEBI" id="CHEBI:15378"/>
        <dbReference type="ChEBI" id="CHEBI:17562"/>
        <dbReference type="ChEBI" id="CHEBI:30616"/>
        <dbReference type="ChEBI" id="CHEBI:60377"/>
        <dbReference type="ChEBI" id="CHEBI:456216"/>
        <dbReference type="EC" id="2.7.1.48"/>
    </reaction>
</comment>
<comment type="pathway">
    <text evidence="2 16 17">Pyrimidine metabolism; UMP biosynthesis via salvage pathway; UMP from uridine: step 1/1.</text>
</comment>
<dbReference type="Pfam" id="PF00485">
    <property type="entry name" value="PRK"/>
    <property type="match status" value="1"/>
</dbReference>
<gene>
    <name evidence="16 19" type="primary">udk</name>
    <name evidence="19" type="ORF">GCM10017781_17370</name>
    <name evidence="20" type="ORF">HNQ07_001504</name>
</gene>
<reference evidence="22" key="2">
    <citation type="journal article" date="2019" name="Int. J. Syst. Evol. Microbiol.">
        <title>The Global Catalogue of Microorganisms (GCM) 10K type strain sequencing project: providing services to taxonomists for standard genome sequencing and annotation.</title>
        <authorList>
            <consortium name="The Broad Institute Genomics Platform"/>
            <consortium name="The Broad Institute Genome Sequencing Center for Infectious Disease"/>
            <person name="Wu L."/>
            <person name="Ma J."/>
        </authorList>
    </citation>
    <scope>NUCLEOTIDE SEQUENCE [LARGE SCALE GENOMIC DNA]</scope>
    <source>
        <strain evidence="22">CGMCC 1.18437</strain>
    </source>
</reference>
<dbReference type="SUPFAM" id="SSF52540">
    <property type="entry name" value="P-loop containing nucleoside triphosphate hydrolases"/>
    <property type="match status" value="1"/>
</dbReference>
<dbReference type="InterPro" id="IPR006083">
    <property type="entry name" value="PRK/URK"/>
</dbReference>
<evidence type="ECO:0000259" key="18">
    <source>
        <dbReference type="Pfam" id="PF00485"/>
    </source>
</evidence>
<comment type="subcellular location">
    <subcellularLocation>
        <location evidence="1 16 17">Cytoplasm</location>
    </subcellularLocation>
</comment>
<evidence type="ECO:0000313" key="22">
    <source>
        <dbReference type="Proteomes" id="UP000619376"/>
    </source>
</evidence>
<dbReference type="PANTHER" id="PTHR10285">
    <property type="entry name" value="URIDINE KINASE"/>
    <property type="match status" value="1"/>
</dbReference>
<keyword evidence="7 16" id="KW-0963">Cytoplasm</keyword>
<dbReference type="InterPro" id="IPR000764">
    <property type="entry name" value="Uridine_kinase-like"/>
</dbReference>
<organism evidence="20 21">
    <name type="scientific">Deinococcus metalli</name>
    <dbReference type="NCBI Taxonomy" id="1141878"/>
    <lineage>
        <taxon>Bacteria</taxon>
        <taxon>Thermotogati</taxon>
        <taxon>Deinococcota</taxon>
        <taxon>Deinococci</taxon>
        <taxon>Deinococcales</taxon>
        <taxon>Deinococcaceae</taxon>
        <taxon>Deinococcus</taxon>
    </lineage>
</organism>
<evidence type="ECO:0000256" key="11">
    <source>
        <dbReference type="ARBA" id="ARBA00022840"/>
    </source>
</evidence>
<feature type="binding site" evidence="16">
    <location>
        <begin position="17"/>
        <end position="24"/>
    </location>
    <ligand>
        <name>ATP</name>
        <dbReference type="ChEBI" id="CHEBI:30616"/>
    </ligand>
</feature>
<keyword evidence="11 16" id="KW-0067">ATP-binding</keyword>
<evidence type="ECO:0000256" key="2">
    <source>
        <dbReference type="ARBA" id="ARBA00004690"/>
    </source>
</evidence>
<comment type="similarity">
    <text evidence="4 16 17">Belongs to the uridine kinase family.</text>
</comment>
<keyword evidence="8 16" id="KW-0808">Transferase</keyword>
<dbReference type="InterPro" id="IPR027417">
    <property type="entry name" value="P-loop_NTPase"/>
</dbReference>
<accession>A0A7W8KD80</accession>
<dbReference type="GO" id="GO:0005737">
    <property type="term" value="C:cytoplasm"/>
    <property type="evidence" value="ECO:0007669"/>
    <property type="project" value="UniProtKB-SubCell"/>
</dbReference>
<dbReference type="CDD" id="cd02023">
    <property type="entry name" value="UMPK"/>
    <property type="match status" value="1"/>
</dbReference>
<evidence type="ECO:0000256" key="17">
    <source>
        <dbReference type="RuleBase" id="RU003825"/>
    </source>
</evidence>
<sequence>MSAPGGHGQPFVIGVAGGSGSGKTTVTRRVIETVGRAGVAVLNQDNYYRDQSDIPFETRLKTNYDHPAAFDWTLLRAHLDALLAGVPIDMPEYDFTNHTRSLQSTTVLPGSVVVLEGFFALYDEALRGRMHLKVFVDADADVRFIRRLQRDTQERGRTPESVIAQYLEFVRPMHLSFVEPTKRYADVIIPHGGMNEPALDMLTARIRATV</sequence>
<feature type="domain" description="Phosphoribulokinase/uridine kinase" evidence="18">
    <location>
        <begin position="12"/>
        <end position="195"/>
    </location>
</feature>
<evidence type="ECO:0000313" key="19">
    <source>
        <dbReference type="EMBL" id="GHF41217.1"/>
    </source>
</evidence>
<comment type="catalytic activity">
    <reaction evidence="15 16 17">
        <text>uridine + ATP = UMP + ADP + H(+)</text>
        <dbReference type="Rhea" id="RHEA:16825"/>
        <dbReference type="ChEBI" id="CHEBI:15378"/>
        <dbReference type="ChEBI" id="CHEBI:16704"/>
        <dbReference type="ChEBI" id="CHEBI:30616"/>
        <dbReference type="ChEBI" id="CHEBI:57865"/>
        <dbReference type="ChEBI" id="CHEBI:456216"/>
        <dbReference type="EC" id="2.7.1.48"/>
    </reaction>
</comment>
<reference evidence="19" key="1">
    <citation type="journal article" date="2014" name="Int. J. Syst. Evol. Microbiol.">
        <title>Complete genome of a new Firmicutes species belonging to the dominant human colonic microbiota ('Ruminococcus bicirculans') reveals two chromosomes and a selective capacity to utilize plant glucans.</title>
        <authorList>
            <consortium name="NISC Comparative Sequencing Program"/>
            <person name="Wegmann U."/>
            <person name="Louis P."/>
            <person name="Goesmann A."/>
            <person name="Henrissat B."/>
            <person name="Duncan S.H."/>
            <person name="Flint H.J."/>
        </authorList>
    </citation>
    <scope>NUCLEOTIDE SEQUENCE</scope>
    <source>
        <strain evidence="19">CGMCC 1.18437</strain>
    </source>
</reference>
<evidence type="ECO:0000256" key="13">
    <source>
        <dbReference type="ARBA" id="ARBA00031452"/>
    </source>
</evidence>
<evidence type="ECO:0000256" key="14">
    <source>
        <dbReference type="ARBA" id="ARBA00047436"/>
    </source>
</evidence>
<dbReference type="RefSeq" id="WP_184110328.1">
    <property type="nucleotide sequence ID" value="NZ_BNAJ01000003.1"/>
</dbReference>
<dbReference type="EMBL" id="JACHFK010000003">
    <property type="protein sequence ID" value="MBB5376047.1"/>
    <property type="molecule type" value="Genomic_DNA"/>
</dbReference>
<evidence type="ECO:0000256" key="3">
    <source>
        <dbReference type="ARBA" id="ARBA00004784"/>
    </source>
</evidence>
<evidence type="ECO:0000256" key="4">
    <source>
        <dbReference type="ARBA" id="ARBA00005408"/>
    </source>
</evidence>
<comment type="caution">
    <text evidence="20">The sequence shown here is derived from an EMBL/GenBank/DDBJ whole genome shotgun (WGS) entry which is preliminary data.</text>
</comment>
<dbReference type="UniPathway" id="UPA00574">
    <property type="reaction ID" value="UER00637"/>
</dbReference>
<keyword evidence="9 16" id="KW-0547">Nucleotide-binding</keyword>
<evidence type="ECO:0000313" key="21">
    <source>
        <dbReference type="Proteomes" id="UP000539473"/>
    </source>
</evidence>
<dbReference type="GO" id="GO:0044211">
    <property type="term" value="P:CTP salvage"/>
    <property type="evidence" value="ECO:0007669"/>
    <property type="project" value="UniProtKB-UniRule"/>
</dbReference>
<evidence type="ECO:0000256" key="9">
    <source>
        <dbReference type="ARBA" id="ARBA00022741"/>
    </source>
</evidence>
<evidence type="ECO:0000256" key="12">
    <source>
        <dbReference type="ARBA" id="ARBA00030641"/>
    </source>
</evidence>
<evidence type="ECO:0000256" key="8">
    <source>
        <dbReference type="ARBA" id="ARBA00022679"/>
    </source>
</evidence>
<evidence type="ECO:0000256" key="16">
    <source>
        <dbReference type="HAMAP-Rule" id="MF_00551"/>
    </source>
</evidence>
<evidence type="ECO:0000313" key="20">
    <source>
        <dbReference type="EMBL" id="MBB5376047.1"/>
    </source>
</evidence>
<reference evidence="19" key="4">
    <citation type="submission" date="2024-05" db="EMBL/GenBank/DDBJ databases">
        <authorList>
            <person name="Sun Q."/>
            <person name="Zhou Y."/>
        </authorList>
    </citation>
    <scope>NUCLEOTIDE SEQUENCE</scope>
    <source>
        <strain evidence="19">CGMCC 1.18437</strain>
    </source>
</reference>
<name>A0A7W8KD80_9DEIO</name>
<dbReference type="PRINTS" id="PR00988">
    <property type="entry name" value="URIDINKINASE"/>
</dbReference>
<evidence type="ECO:0000256" key="7">
    <source>
        <dbReference type="ARBA" id="ARBA00022490"/>
    </source>
</evidence>
<evidence type="ECO:0000256" key="15">
    <source>
        <dbReference type="ARBA" id="ARBA00048909"/>
    </source>
</evidence>
<dbReference type="GO" id="GO:0005524">
    <property type="term" value="F:ATP binding"/>
    <property type="evidence" value="ECO:0007669"/>
    <property type="project" value="UniProtKB-UniRule"/>
</dbReference>
<evidence type="ECO:0000256" key="10">
    <source>
        <dbReference type="ARBA" id="ARBA00022777"/>
    </source>
</evidence>
<dbReference type="Gene3D" id="3.40.50.300">
    <property type="entry name" value="P-loop containing nucleotide triphosphate hydrolases"/>
    <property type="match status" value="1"/>
</dbReference>
<evidence type="ECO:0000256" key="5">
    <source>
        <dbReference type="ARBA" id="ARBA00012137"/>
    </source>
</evidence>
<keyword evidence="10 16" id="KW-0418">Kinase</keyword>
<keyword evidence="22" id="KW-1185">Reference proteome</keyword>
<evidence type="ECO:0000256" key="1">
    <source>
        <dbReference type="ARBA" id="ARBA00004496"/>
    </source>
</evidence>
<dbReference type="Proteomes" id="UP000539473">
    <property type="component" value="Unassembled WGS sequence"/>
</dbReference>
<dbReference type="GO" id="GO:0004849">
    <property type="term" value="F:uridine kinase activity"/>
    <property type="evidence" value="ECO:0007669"/>
    <property type="project" value="UniProtKB-UniRule"/>
</dbReference>
<dbReference type="EC" id="2.7.1.48" evidence="5 16"/>
<dbReference type="AlphaFoldDB" id="A0A7W8KD80"/>
<dbReference type="EMBL" id="BNAJ01000003">
    <property type="protein sequence ID" value="GHF41217.1"/>
    <property type="molecule type" value="Genomic_DNA"/>
</dbReference>
<dbReference type="GO" id="GO:0044206">
    <property type="term" value="P:UMP salvage"/>
    <property type="evidence" value="ECO:0007669"/>
    <property type="project" value="UniProtKB-UniRule"/>
</dbReference>
<dbReference type="InterPro" id="IPR026008">
    <property type="entry name" value="Uridine_kinase"/>
</dbReference>